<comment type="caution">
    <text evidence="2">The sequence shown here is derived from an EMBL/GenBank/DDBJ whole genome shotgun (WGS) entry which is preliminary data.</text>
</comment>
<dbReference type="EMBL" id="JAQQWI010000007">
    <property type="protein sequence ID" value="KAK8029299.1"/>
    <property type="molecule type" value="Genomic_DNA"/>
</dbReference>
<dbReference type="Proteomes" id="UP001396898">
    <property type="component" value="Unassembled WGS sequence"/>
</dbReference>
<evidence type="ECO:0000313" key="2">
    <source>
        <dbReference type="EMBL" id="KAK8029299.1"/>
    </source>
</evidence>
<feature type="chain" id="PRO_5045758070" evidence="1">
    <location>
        <begin position="24"/>
        <end position="94"/>
    </location>
</feature>
<evidence type="ECO:0000256" key="1">
    <source>
        <dbReference type="SAM" id="SignalP"/>
    </source>
</evidence>
<gene>
    <name evidence="2" type="ORF">PG991_006355</name>
</gene>
<protein>
    <submittedName>
        <fullName evidence="2">Uncharacterized protein</fullName>
    </submittedName>
</protein>
<keyword evidence="3" id="KW-1185">Reference proteome</keyword>
<keyword evidence="1" id="KW-0732">Signal</keyword>
<name>A0ABR1SBU1_9PEZI</name>
<reference evidence="2 3" key="1">
    <citation type="submission" date="2023-01" db="EMBL/GenBank/DDBJ databases">
        <title>Analysis of 21 Apiospora genomes using comparative genomics revels a genus with tremendous synthesis potential of carbohydrate active enzymes and secondary metabolites.</title>
        <authorList>
            <person name="Sorensen T."/>
        </authorList>
    </citation>
    <scope>NUCLEOTIDE SEQUENCE [LARGE SCALE GENOMIC DNA]</scope>
    <source>
        <strain evidence="2 3">CBS 20057</strain>
    </source>
</reference>
<proteinExistence type="predicted"/>
<evidence type="ECO:0000313" key="3">
    <source>
        <dbReference type="Proteomes" id="UP001396898"/>
    </source>
</evidence>
<feature type="signal peptide" evidence="1">
    <location>
        <begin position="1"/>
        <end position="23"/>
    </location>
</feature>
<sequence>MQVPRGLFILLATIGASLQLTVAAPTAAPKQNVAQASTYYLDCGSNSVTNLCSAKNSDTHCNPTTGKLTTSLAGTCGACKCIKEAVCTRGCARK</sequence>
<organism evidence="2 3">
    <name type="scientific">Apiospora marii</name>
    <dbReference type="NCBI Taxonomy" id="335849"/>
    <lineage>
        <taxon>Eukaryota</taxon>
        <taxon>Fungi</taxon>
        <taxon>Dikarya</taxon>
        <taxon>Ascomycota</taxon>
        <taxon>Pezizomycotina</taxon>
        <taxon>Sordariomycetes</taxon>
        <taxon>Xylariomycetidae</taxon>
        <taxon>Amphisphaeriales</taxon>
        <taxon>Apiosporaceae</taxon>
        <taxon>Apiospora</taxon>
    </lineage>
</organism>
<accession>A0ABR1SBU1</accession>